<dbReference type="EMBL" id="MFHD01000024">
    <property type="protein sequence ID" value="OGF61953.1"/>
    <property type="molecule type" value="Genomic_DNA"/>
</dbReference>
<accession>A0A1F5VET5</accession>
<comment type="subcellular location">
    <subcellularLocation>
        <location evidence="1">Membrane</location>
        <topology evidence="1">Single-pass membrane protein</topology>
    </subcellularLocation>
</comment>
<keyword evidence="4" id="KW-1133">Transmembrane helix</keyword>
<dbReference type="SUPFAM" id="SSF54523">
    <property type="entry name" value="Pili subunits"/>
    <property type="match status" value="1"/>
</dbReference>
<reference evidence="6 7" key="1">
    <citation type="journal article" date="2016" name="Nat. Commun.">
        <title>Thousands of microbial genomes shed light on interconnected biogeochemical processes in an aquifer system.</title>
        <authorList>
            <person name="Anantharaman K."/>
            <person name="Brown C.T."/>
            <person name="Hug L.A."/>
            <person name="Sharon I."/>
            <person name="Castelle C.J."/>
            <person name="Probst A.J."/>
            <person name="Thomas B.C."/>
            <person name="Singh A."/>
            <person name="Wilkins M.J."/>
            <person name="Karaoz U."/>
            <person name="Brodie E.L."/>
            <person name="Williams K.H."/>
            <person name="Hubbard S.S."/>
            <person name="Banfield J.F."/>
        </authorList>
    </citation>
    <scope>NUCLEOTIDE SEQUENCE [LARGE SCALE GENOMIC DNA]</scope>
</reference>
<dbReference type="GO" id="GO:0015628">
    <property type="term" value="P:protein secretion by the type II secretion system"/>
    <property type="evidence" value="ECO:0007669"/>
    <property type="project" value="InterPro"/>
</dbReference>
<evidence type="ECO:0008006" key="8">
    <source>
        <dbReference type="Google" id="ProtNLM"/>
    </source>
</evidence>
<proteinExistence type="predicted"/>
<dbReference type="PANTHER" id="PTHR30093">
    <property type="entry name" value="GENERAL SECRETION PATHWAY PROTEIN G"/>
    <property type="match status" value="1"/>
</dbReference>
<dbReference type="GO" id="GO:0016020">
    <property type="term" value="C:membrane"/>
    <property type="evidence" value="ECO:0007669"/>
    <property type="project" value="UniProtKB-SubCell"/>
</dbReference>
<name>A0A1F5VET5_9BACT</name>
<keyword evidence="3" id="KW-0812">Transmembrane</keyword>
<evidence type="ECO:0000256" key="3">
    <source>
        <dbReference type="ARBA" id="ARBA00022692"/>
    </source>
</evidence>
<dbReference type="InterPro" id="IPR012902">
    <property type="entry name" value="N_methyl_site"/>
</dbReference>
<organism evidence="6 7">
    <name type="scientific">Candidatus Giovannonibacteria bacterium RIFCSPHIGHO2_01_FULL_45_23</name>
    <dbReference type="NCBI Taxonomy" id="1798325"/>
    <lineage>
        <taxon>Bacteria</taxon>
        <taxon>Candidatus Giovannoniibacteriota</taxon>
    </lineage>
</organism>
<dbReference type="InterPro" id="IPR000983">
    <property type="entry name" value="Bac_GSPG_pilin"/>
</dbReference>
<dbReference type="PRINTS" id="PR00813">
    <property type="entry name" value="BCTERIALGSPG"/>
</dbReference>
<keyword evidence="2" id="KW-0488">Methylation</keyword>
<dbReference type="AlphaFoldDB" id="A0A1F5VET5"/>
<evidence type="ECO:0000256" key="1">
    <source>
        <dbReference type="ARBA" id="ARBA00004167"/>
    </source>
</evidence>
<evidence type="ECO:0000256" key="2">
    <source>
        <dbReference type="ARBA" id="ARBA00022481"/>
    </source>
</evidence>
<dbReference type="PROSITE" id="PS00409">
    <property type="entry name" value="PROKAR_NTER_METHYL"/>
    <property type="match status" value="1"/>
</dbReference>
<keyword evidence="5" id="KW-0472">Membrane</keyword>
<dbReference type="Gene3D" id="3.30.700.10">
    <property type="entry name" value="Glycoprotein, Type 4 Pilin"/>
    <property type="match status" value="1"/>
</dbReference>
<evidence type="ECO:0000256" key="5">
    <source>
        <dbReference type="ARBA" id="ARBA00023136"/>
    </source>
</evidence>
<dbReference type="PANTHER" id="PTHR30093:SF44">
    <property type="entry name" value="TYPE II SECRETION SYSTEM CORE PROTEIN G"/>
    <property type="match status" value="1"/>
</dbReference>
<dbReference type="Proteomes" id="UP000179251">
    <property type="component" value="Unassembled WGS sequence"/>
</dbReference>
<evidence type="ECO:0000256" key="4">
    <source>
        <dbReference type="ARBA" id="ARBA00022989"/>
    </source>
</evidence>
<dbReference type="Pfam" id="PF07963">
    <property type="entry name" value="N_methyl"/>
    <property type="match status" value="1"/>
</dbReference>
<dbReference type="InterPro" id="IPR045584">
    <property type="entry name" value="Pilin-like"/>
</dbReference>
<evidence type="ECO:0000313" key="7">
    <source>
        <dbReference type="Proteomes" id="UP000179251"/>
    </source>
</evidence>
<protein>
    <recommendedName>
        <fullName evidence="8">Type II secretion system protein GspG C-terminal domain-containing protein</fullName>
    </recommendedName>
</protein>
<sequence>MDRRRGFTLIELLVVIAIIGILASLALASFNSARLKSRDARRVADINQIKVALELYFDANANIYPADADGLGALDPAYITVVPRDPVGNTPYSYHRCVAPSSKYHLGASLEESTHAALSVDLDNTPCGAGESGDFANSANNDSGKCNSTDSGVACYDLSP</sequence>
<dbReference type="NCBIfam" id="TIGR02532">
    <property type="entry name" value="IV_pilin_GFxxxE"/>
    <property type="match status" value="1"/>
</dbReference>
<dbReference type="STRING" id="1798325.A2834_00550"/>
<evidence type="ECO:0000313" key="6">
    <source>
        <dbReference type="EMBL" id="OGF61953.1"/>
    </source>
</evidence>
<gene>
    <name evidence="6" type="ORF">A2834_00550</name>
</gene>
<comment type="caution">
    <text evidence="6">The sequence shown here is derived from an EMBL/GenBank/DDBJ whole genome shotgun (WGS) entry which is preliminary data.</text>
</comment>
<dbReference type="GO" id="GO:0015627">
    <property type="term" value="C:type II protein secretion system complex"/>
    <property type="evidence" value="ECO:0007669"/>
    <property type="project" value="InterPro"/>
</dbReference>